<dbReference type="GO" id="GO:0005886">
    <property type="term" value="C:plasma membrane"/>
    <property type="evidence" value="ECO:0007669"/>
    <property type="project" value="TreeGrafter"/>
</dbReference>
<dbReference type="Pfam" id="PF00571">
    <property type="entry name" value="CBS"/>
    <property type="match status" value="2"/>
</dbReference>
<evidence type="ECO:0000256" key="3">
    <source>
        <dbReference type="ARBA" id="ARBA00022737"/>
    </source>
</evidence>
<evidence type="ECO:0000256" key="1">
    <source>
        <dbReference type="ARBA" id="ARBA00004141"/>
    </source>
</evidence>
<feature type="domain" description="CNNM transmembrane" evidence="12">
    <location>
        <begin position="1"/>
        <end position="201"/>
    </location>
</feature>
<feature type="region of interest" description="Disordered" evidence="9">
    <location>
        <begin position="347"/>
        <end position="376"/>
    </location>
</feature>
<keyword evidence="3" id="KW-0677">Repeat</keyword>
<organism evidence="13 14">
    <name type="scientific">Candidatus Merdivicinus excrementipullorum</name>
    <dbReference type="NCBI Taxonomy" id="2840867"/>
    <lineage>
        <taxon>Bacteria</taxon>
        <taxon>Bacillati</taxon>
        <taxon>Bacillota</taxon>
        <taxon>Clostridia</taxon>
        <taxon>Eubacteriales</taxon>
        <taxon>Oscillospiraceae</taxon>
        <taxon>Oscillospiraceae incertae sedis</taxon>
        <taxon>Candidatus Merdivicinus</taxon>
    </lineage>
</organism>
<comment type="caution">
    <text evidence="13">The sequence shown here is derived from an EMBL/GenBank/DDBJ whole genome shotgun (WGS) entry which is preliminary data.</text>
</comment>
<dbReference type="Proteomes" id="UP000824002">
    <property type="component" value="Unassembled WGS sequence"/>
</dbReference>
<keyword evidence="6 8" id="KW-0472">Membrane</keyword>
<gene>
    <name evidence="13" type="ORF">IAB51_07585</name>
</gene>
<dbReference type="Gene3D" id="3.10.580.10">
    <property type="entry name" value="CBS-domain"/>
    <property type="match status" value="1"/>
</dbReference>
<dbReference type="PROSITE" id="PS51846">
    <property type="entry name" value="CNNM"/>
    <property type="match status" value="1"/>
</dbReference>
<evidence type="ECO:0000256" key="6">
    <source>
        <dbReference type="ARBA" id="ARBA00023136"/>
    </source>
</evidence>
<dbReference type="SMART" id="SM00116">
    <property type="entry name" value="CBS"/>
    <property type="match status" value="2"/>
</dbReference>
<comment type="subcellular location">
    <subcellularLocation>
        <location evidence="1">Membrane</location>
        <topology evidence="1">Multi-pass membrane protein</topology>
    </subcellularLocation>
</comment>
<evidence type="ECO:0000259" key="11">
    <source>
        <dbReference type="PROSITE" id="PS51371"/>
    </source>
</evidence>
<dbReference type="Pfam" id="PF01595">
    <property type="entry name" value="CNNM"/>
    <property type="match status" value="1"/>
</dbReference>
<feature type="transmembrane region" description="Helical" evidence="10">
    <location>
        <begin position="99"/>
        <end position="120"/>
    </location>
</feature>
<keyword evidence="4 8" id="KW-1133">Transmembrane helix</keyword>
<sequence>MSAVPSILLLVVLISLNAFFAMSEIAILSINSKKIEKMAEEGNKRASLLVRITEDPSDFLSTIQIGITLANLLSSAVAAESFSVYFDQWLSFLPISPALLHSIVLVILTLILTYITLVFGELTPKRVAMKSPDSIALKVVGVLWALYKVCRPCIRMLTASVNLMLRLLGINPHEEEEKVTEEEIRLMVEAGEEEGAIEEREKDMIENIFELNDRRVSELMTHRTEVCAVSSTSTLRDLVDIAKEERYSRIPVYKENIDDIIGVIHIKDLIPLLNEGALDSQNLLDFLRPVIYVPETVYTTNLLKQFQEQKIHLAVVVDEYGGTAGIVTLEDLLESIVGEIDDEYDDQKEAYQHSRPSSKQKIAASLLADEEKTDSD</sequence>
<feature type="domain" description="CBS" evidence="11">
    <location>
        <begin position="220"/>
        <end position="280"/>
    </location>
</feature>
<dbReference type="InterPro" id="IPR046342">
    <property type="entry name" value="CBS_dom_sf"/>
</dbReference>
<dbReference type="InterPro" id="IPR000644">
    <property type="entry name" value="CBS_dom"/>
</dbReference>
<name>A0A9D1K124_9FIRM</name>
<dbReference type="PANTHER" id="PTHR22777">
    <property type="entry name" value="HEMOLYSIN-RELATED"/>
    <property type="match status" value="1"/>
</dbReference>
<reference evidence="13" key="2">
    <citation type="journal article" date="2021" name="PeerJ">
        <title>Extensive microbial diversity within the chicken gut microbiome revealed by metagenomics and culture.</title>
        <authorList>
            <person name="Gilroy R."/>
            <person name="Ravi A."/>
            <person name="Getino M."/>
            <person name="Pursley I."/>
            <person name="Horton D.L."/>
            <person name="Alikhan N.F."/>
            <person name="Baker D."/>
            <person name="Gharbi K."/>
            <person name="Hall N."/>
            <person name="Watson M."/>
            <person name="Adriaenssens E.M."/>
            <person name="Foster-Nyarko E."/>
            <person name="Jarju S."/>
            <person name="Secka A."/>
            <person name="Antonio M."/>
            <person name="Oren A."/>
            <person name="Chaudhuri R.R."/>
            <person name="La Ragione R."/>
            <person name="Hildebrand F."/>
            <person name="Pallen M.J."/>
        </authorList>
    </citation>
    <scope>NUCLEOTIDE SEQUENCE</scope>
    <source>
        <strain evidence="13">CHK199-13235</strain>
    </source>
</reference>
<evidence type="ECO:0000256" key="5">
    <source>
        <dbReference type="ARBA" id="ARBA00023122"/>
    </source>
</evidence>
<protein>
    <submittedName>
        <fullName evidence="13">HlyC/CorC family transporter</fullName>
    </submittedName>
</protein>
<feature type="transmembrane region" description="Helical" evidence="10">
    <location>
        <begin position="6"/>
        <end position="28"/>
    </location>
</feature>
<accession>A0A9D1K124</accession>
<reference evidence="13" key="1">
    <citation type="submission" date="2020-10" db="EMBL/GenBank/DDBJ databases">
        <authorList>
            <person name="Gilroy R."/>
        </authorList>
    </citation>
    <scope>NUCLEOTIDE SEQUENCE</scope>
    <source>
        <strain evidence="13">CHK199-13235</strain>
    </source>
</reference>
<evidence type="ECO:0000313" key="13">
    <source>
        <dbReference type="EMBL" id="HIS76658.1"/>
    </source>
</evidence>
<evidence type="ECO:0000256" key="9">
    <source>
        <dbReference type="SAM" id="MobiDB-lite"/>
    </source>
</evidence>
<evidence type="ECO:0000256" key="2">
    <source>
        <dbReference type="ARBA" id="ARBA00022692"/>
    </source>
</evidence>
<evidence type="ECO:0000256" key="4">
    <source>
        <dbReference type="ARBA" id="ARBA00022989"/>
    </source>
</evidence>
<dbReference type="InterPro" id="IPR044751">
    <property type="entry name" value="Ion_transp-like_CBS"/>
</dbReference>
<evidence type="ECO:0000256" key="7">
    <source>
        <dbReference type="PROSITE-ProRule" id="PRU00703"/>
    </source>
</evidence>
<evidence type="ECO:0000259" key="12">
    <source>
        <dbReference type="PROSITE" id="PS51846"/>
    </source>
</evidence>
<feature type="transmembrane region" description="Helical" evidence="10">
    <location>
        <begin position="59"/>
        <end position="79"/>
    </location>
</feature>
<dbReference type="FunFam" id="3.10.580.10:FF:000002">
    <property type="entry name" value="Magnesium/cobalt efflux protein CorC"/>
    <property type="match status" value="1"/>
</dbReference>
<dbReference type="CDD" id="cd04590">
    <property type="entry name" value="CBS_pair_CorC_HlyC_assoc"/>
    <property type="match status" value="1"/>
</dbReference>
<evidence type="ECO:0000256" key="8">
    <source>
        <dbReference type="PROSITE-ProRule" id="PRU01193"/>
    </source>
</evidence>
<dbReference type="AlphaFoldDB" id="A0A9D1K124"/>
<dbReference type="EMBL" id="DVJP01000050">
    <property type="protein sequence ID" value="HIS76658.1"/>
    <property type="molecule type" value="Genomic_DNA"/>
</dbReference>
<evidence type="ECO:0000313" key="14">
    <source>
        <dbReference type="Proteomes" id="UP000824002"/>
    </source>
</evidence>
<proteinExistence type="predicted"/>
<dbReference type="PANTHER" id="PTHR22777:SF17">
    <property type="entry name" value="UPF0053 PROTEIN SLL0260"/>
    <property type="match status" value="1"/>
</dbReference>
<keyword evidence="5 7" id="KW-0129">CBS domain</keyword>
<dbReference type="InterPro" id="IPR002550">
    <property type="entry name" value="CNNM"/>
</dbReference>
<keyword evidence="2 8" id="KW-0812">Transmembrane</keyword>
<feature type="domain" description="CBS" evidence="11">
    <location>
        <begin position="286"/>
        <end position="343"/>
    </location>
</feature>
<dbReference type="SUPFAM" id="SSF54631">
    <property type="entry name" value="CBS-domain pair"/>
    <property type="match status" value="1"/>
</dbReference>
<dbReference type="PROSITE" id="PS51371">
    <property type="entry name" value="CBS"/>
    <property type="match status" value="2"/>
</dbReference>
<evidence type="ECO:0000256" key="10">
    <source>
        <dbReference type="SAM" id="Phobius"/>
    </source>
</evidence>